<dbReference type="OrthoDB" id="7360668at2"/>
<dbReference type="Proteomes" id="UP000435802">
    <property type="component" value="Unassembled WGS sequence"/>
</dbReference>
<reference evidence="1 2" key="1">
    <citation type="submission" date="2019-12" db="EMBL/GenBank/DDBJ databases">
        <title>Shinella kummerowiae sp. nov., a symbiotic bacterium isolated from root nodules of the herbal legume Kummerowia stipulacea.</title>
        <authorList>
            <person name="Gao J."/>
        </authorList>
    </citation>
    <scope>NUCLEOTIDE SEQUENCE [LARGE SCALE GENOMIC DNA]</scope>
    <source>
        <strain evidence="1 2">CCBAU 25048</strain>
    </source>
</reference>
<name>A0A6N8SJR2_9HYPH</name>
<dbReference type="AlphaFoldDB" id="A0A6N8SJR2"/>
<dbReference type="Pfam" id="PF07369">
    <property type="entry name" value="DUF1488"/>
    <property type="match status" value="1"/>
</dbReference>
<evidence type="ECO:0000313" key="1">
    <source>
        <dbReference type="EMBL" id="MXN48693.1"/>
    </source>
</evidence>
<dbReference type="EMBL" id="WUMK01000011">
    <property type="protein sequence ID" value="MXN48693.1"/>
    <property type="molecule type" value="Genomic_DNA"/>
</dbReference>
<sequence length="83" mass="9306">MSLSFPNQSRSYEEAGKRIRFIGHDGMFEIPFFAGSDLFPGVTSEAGYLRAFDDARVSVYKAARRAYSAGRKPVYVLTRVDFG</sequence>
<accession>A0A6N8SJR2</accession>
<protein>
    <submittedName>
        <fullName evidence="1">DUF1488 family protein</fullName>
    </submittedName>
</protein>
<dbReference type="InterPro" id="IPR009962">
    <property type="entry name" value="DUF1488"/>
</dbReference>
<evidence type="ECO:0000313" key="2">
    <source>
        <dbReference type="Proteomes" id="UP000435802"/>
    </source>
</evidence>
<proteinExistence type="predicted"/>
<dbReference type="RefSeq" id="WP_160862181.1">
    <property type="nucleotide sequence ID" value="NZ_WUMK01000011.1"/>
</dbReference>
<organism evidence="1 2">
    <name type="scientific">Shinella kummerowiae</name>
    <dbReference type="NCBI Taxonomy" id="417745"/>
    <lineage>
        <taxon>Bacteria</taxon>
        <taxon>Pseudomonadati</taxon>
        <taxon>Pseudomonadota</taxon>
        <taxon>Alphaproteobacteria</taxon>
        <taxon>Hyphomicrobiales</taxon>
        <taxon>Rhizobiaceae</taxon>
        <taxon>Shinella</taxon>
    </lineage>
</organism>
<comment type="caution">
    <text evidence="1">The sequence shown here is derived from an EMBL/GenBank/DDBJ whole genome shotgun (WGS) entry which is preliminary data.</text>
</comment>
<keyword evidence="2" id="KW-1185">Reference proteome</keyword>
<gene>
    <name evidence="1" type="ORF">GR138_26165</name>
</gene>